<sequence length="59" mass="6513">MKTLKITLLAIVFGVTLTGLKSNNDDFSEKDKASKTTKVDYNFAVKRHVKKGQTVPTQG</sequence>
<comment type="caution">
    <text evidence="1">The sequence shown here is derived from an EMBL/GenBank/DDBJ whole genome shotgun (WGS) entry which is preliminary data.</text>
</comment>
<dbReference type="RefSeq" id="WP_344726344.1">
    <property type="nucleotide sequence ID" value="NZ_BAABBI010000001.1"/>
</dbReference>
<gene>
    <name evidence="1" type="ORF">GCM10022271_03030</name>
</gene>
<organism evidence="1 2">
    <name type="scientific">Corallibacter vietnamensis</name>
    <dbReference type="NCBI Taxonomy" id="904130"/>
    <lineage>
        <taxon>Bacteria</taxon>
        <taxon>Pseudomonadati</taxon>
        <taxon>Bacteroidota</taxon>
        <taxon>Flavobacteriia</taxon>
        <taxon>Flavobacteriales</taxon>
        <taxon>Flavobacteriaceae</taxon>
        <taxon>Corallibacter</taxon>
    </lineage>
</organism>
<evidence type="ECO:0000313" key="2">
    <source>
        <dbReference type="Proteomes" id="UP001501456"/>
    </source>
</evidence>
<dbReference type="EMBL" id="BAABBI010000001">
    <property type="protein sequence ID" value="GAA3774332.1"/>
    <property type="molecule type" value="Genomic_DNA"/>
</dbReference>
<keyword evidence="2" id="KW-1185">Reference proteome</keyword>
<evidence type="ECO:0000313" key="1">
    <source>
        <dbReference type="EMBL" id="GAA3774332.1"/>
    </source>
</evidence>
<accession>A0ABP7GWT5</accession>
<protein>
    <submittedName>
        <fullName evidence="1">Uncharacterized protein</fullName>
    </submittedName>
</protein>
<reference evidence="2" key="1">
    <citation type="journal article" date="2019" name="Int. J. Syst. Evol. Microbiol.">
        <title>The Global Catalogue of Microorganisms (GCM) 10K type strain sequencing project: providing services to taxonomists for standard genome sequencing and annotation.</title>
        <authorList>
            <consortium name="The Broad Institute Genomics Platform"/>
            <consortium name="The Broad Institute Genome Sequencing Center for Infectious Disease"/>
            <person name="Wu L."/>
            <person name="Ma J."/>
        </authorList>
    </citation>
    <scope>NUCLEOTIDE SEQUENCE [LARGE SCALE GENOMIC DNA]</scope>
    <source>
        <strain evidence="2">JCM 17525</strain>
    </source>
</reference>
<proteinExistence type="predicted"/>
<dbReference type="Proteomes" id="UP001501456">
    <property type="component" value="Unassembled WGS sequence"/>
</dbReference>
<name>A0ABP7GWT5_9FLAO</name>